<keyword evidence="1" id="KW-0472">Membrane</keyword>
<feature type="domain" description="Peptidase M56" evidence="2">
    <location>
        <begin position="8"/>
        <end position="286"/>
    </location>
</feature>
<sequence>MTGIFIKILNLSRTATYVAFAVFLFRIIFKKAPKIFSYMLWSVVLFRLICPISFSSSLSLLRPLDKSFDYIPRNIGFIESNSSEINPLGVNIETIDMVVDNTLPEATAHINVNHMHTLMNVFTLIWLLGIAVLVMYCIYSYLKIYRKIRFATLVRENIYETDQIITPFVFGLINPKIYLPIGLKNNELDYIICHEMVHIKRFDYTIKPMSFLVFSIYWFNPVMWICYYLMIKDMEMSCDEMVLKELGSDLKGEYSSSLLSLSVKQSNLILPLAFGESNIKSRIKNILNYKNPKFWTILIALIAVIIISIGLITNPISNQPEKICKEFLRLFYTIENTDIADMIYNSDLYLENGLNIDENGFGIVGSNELEEALTAKYGDIMTEDALNKAISNRTILAGEIPAREFGSKLEPENINLYDEKISHNGNKTYQYNIDAFVKFKDGSEELVNLQGSLMMEKVKGKWKVGDFQLDKAELAKILEFGKSFIYIINRSDASIKTIELNTEGHPSSALNADNSDIDKNVRFDFEMIDSEEIDFTIKLLNNDREVLYERSFIGDFSKGKDMYLYIEEDELGKLMINRGNKEGKYLSSESLNWCIMANGNIYNYTGYEVSVEIDEKDILGKITSIVGEYETLTSNGQANFDIKGSKYAQYKDDIVVLIDNEWVLFKNNENVASGLSISNIGFLYRDYSDEEIFRVFRNIRKYIKVDDNYEANLDTIIEKSFKECGIDDPFTIYAAQSSLKITVSESK</sequence>
<dbReference type="Pfam" id="PF05569">
    <property type="entry name" value="Peptidase_M56"/>
    <property type="match status" value="1"/>
</dbReference>
<dbReference type="EMBL" id="JACRTG010000025">
    <property type="protein sequence ID" value="MBC8588701.1"/>
    <property type="molecule type" value="Genomic_DNA"/>
</dbReference>
<keyword evidence="1" id="KW-0812">Transmembrane</keyword>
<feature type="transmembrane region" description="Helical" evidence="1">
    <location>
        <begin position="35"/>
        <end position="54"/>
    </location>
</feature>
<dbReference type="CDD" id="cd07341">
    <property type="entry name" value="M56_BlaR1_MecR1_like"/>
    <property type="match status" value="1"/>
</dbReference>
<evidence type="ECO:0000256" key="1">
    <source>
        <dbReference type="SAM" id="Phobius"/>
    </source>
</evidence>
<feature type="transmembrane region" description="Helical" evidence="1">
    <location>
        <begin position="209"/>
        <end position="231"/>
    </location>
</feature>
<protein>
    <recommendedName>
        <fullName evidence="2">Peptidase M56 domain-containing protein</fullName>
    </recommendedName>
</protein>
<reference evidence="3" key="1">
    <citation type="submission" date="2020-08" db="EMBL/GenBank/DDBJ databases">
        <title>Genome public.</title>
        <authorList>
            <person name="Liu C."/>
            <person name="Sun Q."/>
        </authorList>
    </citation>
    <scope>NUCLEOTIDE SEQUENCE</scope>
    <source>
        <strain evidence="3">BX21</strain>
    </source>
</reference>
<evidence type="ECO:0000259" key="2">
    <source>
        <dbReference type="Pfam" id="PF05569"/>
    </source>
</evidence>
<keyword evidence="4" id="KW-1185">Reference proteome</keyword>
<evidence type="ECO:0000313" key="4">
    <source>
        <dbReference type="Proteomes" id="UP000601171"/>
    </source>
</evidence>
<dbReference type="AlphaFoldDB" id="A0A926ETP7"/>
<feature type="transmembrane region" description="Helical" evidence="1">
    <location>
        <begin position="294"/>
        <end position="312"/>
    </location>
</feature>
<keyword evidence="1" id="KW-1133">Transmembrane helix</keyword>
<feature type="transmembrane region" description="Helical" evidence="1">
    <location>
        <begin position="6"/>
        <end position="28"/>
    </location>
</feature>
<proteinExistence type="predicted"/>
<accession>A0A926ETP7</accession>
<dbReference type="RefSeq" id="WP_262430155.1">
    <property type="nucleotide sequence ID" value="NZ_JACRTG010000025.1"/>
</dbReference>
<evidence type="ECO:0000313" key="3">
    <source>
        <dbReference type="EMBL" id="MBC8588701.1"/>
    </source>
</evidence>
<dbReference type="Proteomes" id="UP000601171">
    <property type="component" value="Unassembled WGS sequence"/>
</dbReference>
<dbReference type="InterPro" id="IPR008756">
    <property type="entry name" value="Peptidase_M56"/>
</dbReference>
<comment type="caution">
    <text evidence="3">The sequence shown here is derived from an EMBL/GenBank/DDBJ whole genome shotgun (WGS) entry which is preliminary data.</text>
</comment>
<dbReference type="PANTHER" id="PTHR34978">
    <property type="entry name" value="POSSIBLE SENSOR-TRANSDUCER PROTEIN BLAR"/>
    <property type="match status" value="1"/>
</dbReference>
<organism evidence="3 4">
    <name type="scientific">Paratissierella segnis</name>
    <dbReference type="NCBI Taxonomy" id="2763679"/>
    <lineage>
        <taxon>Bacteria</taxon>
        <taxon>Bacillati</taxon>
        <taxon>Bacillota</taxon>
        <taxon>Tissierellia</taxon>
        <taxon>Tissierellales</taxon>
        <taxon>Tissierellaceae</taxon>
        <taxon>Paratissierella</taxon>
    </lineage>
</organism>
<name>A0A926ETP7_9FIRM</name>
<feature type="transmembrane region" description="Helical" evidence="1">
    <location>
        <begin position="121"/>
        <end position="142"/>
    </location>
</feature>
<dbReference type="InterPro" id="IPR052173">
    <property type="entry name" value="Beta-lactam_resp_regulator"/>
</dbReference>
<gene>
    <name evidence="3" type="ORF">H8707_10725</name>
</gene>
<dbReference type="PANTHER" id="PTHR34978:SF3">
    <property type="entry name" value="SLR0241 PROTEIN"/>
    <property type="match status" value="1"/>
</dbReference>